<sequence length="1511" mass="169710">MSDNNTTRDFHHPFEPYDIQKRFMNAVYDCLEDGKVGIFESPTGTGKSLSLICGSLTWLRDHKRRTLEDGFQVDLTNNDDPSWMLEHARNQRKQEAFRRRQELNERLAKIKAKEKRAKERAQVPTQAYKRHKIGSDDANDEDAEAQFALDDYESDRESEGKATGSRFDSSGLSAETQALMDKLGYTVSTIKTAETEAPDETKIFFCSRTHSQLTQFSSELSRVKLPPAITMDEAVDDDPSKLTEDVKHLTLGSRKNLCINPKVSRLGNATTINERCLELQQSGSTETKCSFLPTKDNEVLLNEFRDHALAKIRDIEDLGVLGKKLGVCPYYASRPAIKFCEIITLPYPLLLQRSAREALGLSLKNHIVIIDEAHNLMDAIAGIYSVSVTLSQVQRARSQLTAYLQKFRNRLKGKNRVYVAQIIRILDSIIVYLQSISMASKADDGLVDMVSIMSGKGVDQINIFKLNVYLQESKLARKVDGYTAYTDEVSREPSISRRHEESVKMPQANVPVLMQVQSFLLSLMNPSAEGRFFYSKEDQGELTLRYMLLDPTYHFKDIVEDARAVVLAGGTMSPMSDYERHLLPYLQSEKIQILSCGHVIPPSNLLAAPITKASNGAEFDFTFEGRNKDTTINNLGQAILSAARRVADGLVVFFPSYAYLDTCIAAWKNSSAQHPKATLWDDFTRTKPVFLEQRSGHRSTDQVLESKEAAVDSVLTAYSAAVASGNGRGALLFAVIGGTLSEGINFSDALGRGVIVVGLPFPNPHSAEWKAKLQYITSKENARGGDGKAAARDFYENACMRAVNQCVGRAIRHKGDYAAIMMLDKRYGAERIQSKLPKWIRGSLTAALDIRDMEEALHKFFAVERRQVAEIAPHAQLLVTFFCTSNFIGPRSIRVLELQPAVDSADPIHCELKPLSLNDFPQWHANYTALSYTWDGQTPSKEINCGGGSLFITPNCDVAIRQLRSPTEIKILWIDSICIDQTPDAVSERNVQVALMGDIYKSAARVVVWLGPGDERIERALRQVMDIALVTKSAPQSLANRRLIQGRLYEYVRTMSAGVRSMSDDPIGPLFECSWFYRMWTVQKVTLSAIQKTFLRCGAMEIPWPCLVIAVDALKAVDYKWGRWAEATKLQKQLTMYVVMRRIPGSKAILDDNRGNLHNDPLVFDILTGTRKKLAGDEKDKVIALYGLFKEMEIPFPAPDYSLPVEVIYRQATIASIRHDKGLFILYQAPSDKRRKSLASWVPDWADQGFDPKDGRHAILLDRFAASGAGRPLYRFSDNEKVLVLRGKIVDTVIYKTESLPNSASMALRVRAGVPPMEMRDTYMQHHHHTTSVLRSWVEVSKWTQYPTGEQSKDVLRRTLVQDNPEDDRKYNSDGNFDAWYDNMSLSEVELAAKGLASVGLDSQQSLDPNMELQTSFNLFAQNPFHTFTTVICSQKCFFYTEKTYFGTAPDPLPDSMQAGDVIVLISGLGMPLLLRRVEGGYRLISHIYVHGLMYGESWPEDDELSDIRLV</sequence>
<name>A0ACC2ISK3_9PLEO</name>
<comment type="caution">
    <text evidence="1">The sequence shown here is derived from an EMBL/GenBank/DDBJ whole genome shotgun (WGS) entry which is preliminary data.</text>
</comment>
<keyword evidence="2" id="KW-1185">Reference proteome</keyword>
<evidence type="ECO:0000313" key="1">
    <source>
        <dbReference type="EMBL" id="KAJ8118188.1"/>
    </source>
</evidence>
<accession>A0ACC2ISK3</accession>
<reference evidence="1" key="1">
    <citation type="submission" date="2022-11" db="EMBL/GenBank/DDBJ databases">
        <title>Genome Sequence of Boeremia exigua.</title>
        <authorList>
            <person name="Buettner E."/>
        </authorList>
    </citation>
    <scope>NUCLEOTIDE SEQUENCE</scope>
    <source>
        <strain evidence="1">CU02</strain>
    </source>
</reference>
<evidence type="ECO:0000313" key="2">
    <source>
        <dbReference type="Proteomes" id="UP001153331"/>
    </source>
</evidence>
<dbReference type="Proteomes" id="UP001153331">
    <property type="component" value="Unassembled WGS sequence"/>
</dbReference>
<dbReference type="EMBL" id="JAPHNI010000027">
    <property type="protein sequence ID" value="KAJ8118188.1"/>
    <property type="molecule type" value="Genomic_DNA"/>
</dbReference>
<gene>
    <name evidence="1" type="ORF">OPT61_g794</name>
</gene>
<protein>
    <submittedName>
        <fullName evidence="1">Uncharacterized protein</fullName>
    </submittedName>
</protein>
<proteinExistence type="predicted"/>
<organism evidence="1 2">
    <name type="scientific">Boeremia exigua</name>
    <dbReference type="NCBI Taxonomy" id="749465"/>
    <lineage>
        <taxon>Eukaryota</taxon>
        <taxon>Fungi</taxon>
        <taxon>Dikarya</taxon>
        <taxon>Ascomycota</taxon>
        <taxon>Pezizomycotina</taxon>
        <taxon>Dothideomycetes</taxon>
        <taxon>Pleosporomycetidae</taxon>
        <taxon>Pleosporales</taxon>
        <taxon>Pleosporineae</taxon>
        <taxon>Didymellaceae</taxon>
        <taxon>Boeremia</taxon>
    </lineage>
</organism>